<dbReference type="PANTHER" id="PTHR24567">
    <property type="entry name" value="CRP FAMILY TRANSCRIPTIONAL REGULATORY PROTEIN"/>
    <property type="match status" value="1"/>
</dbReference>
<dbReference type="Pfam" id="PF00325">
    <property type="entry name" value="Crp"/>
    <property type="match status" value="1"/>
</dbReference>
<name>A0ABU9BM53_9BURK</name>
<evidence type="ECO:0000259" key="4">
    <source>
        <dbReference type="PROSITE" id="PS50042"/>
    </source>
</evidence>
<organism evidence="6 7">
    <name type="scientific">Ideonella lacteola</name>
    <dbReference type="NCBI Taxonomy" id="2984193"/>
    <lineage>
        <taxon>Bacteria</taxon>
        <taxon>Pseudomonadati</taxon>
        <taxon>Pseudomonadota</taxon>
        <taxon>Betaproteobacteria</taxon>
        <taxon>Burkholderiales</taxon>
        <taxon>Sphaerotilaceae</taxon>
        <taxon>Ideonella</taxon>
    </lineage>
</organism>
<dbReference type="SUPFAM" id="SSF51206">
    <property type="entry name" value="cAMP-binding domain-like"/>
    <property type="match status" value="1"/>
</dbReference>
<dbReference type="InterPro" id="IPR000595">
    <property type="entry name" value="cNMP-bd_dom"/>
</dbReference>
<dbReference type="InterPro" id="IPR012318">
    <property type="entry name" value="HTH_CRP"/>
</dbReference>
<dbReference type="PRINTS" id="PR00103">
    <property type="entry name" value="CAMPKINASE"/>
</dbReference>
<dbReference type="SUPFAM" id="SSF46785">
    <property type="entry name" value="Winged helix' DNA-binding domain"/>
    <property type="match status" value="1"/>
</dbReference>
<dbReference type="SMART" id="SM00419">
    <property type="entry name" value="HTH_CRP"/>
    <property type="match status" value="1"/>
</dbReference>
<proteinExistence type="predicted"/>
<dbReference type="Gene3D" id="2.60.120.10">
    <property type="entry name" value="Jelly Rolls"/>
    <property type="match status" value="1"/>
</dbReference>
<dbReference type="InterPro" id="IPR036388">
    <property type="entry name" value="WH-like_DNA-bd_sf"/>
</dbReference>
<dbReference type="Gene3D" id="1.10.10.10">
    <property type="entry name" value="Winged helix-like DNA-binding domain superfamily/Winged helix DNA-binding domain"/>
    <property type="match status" value="1"/>
</dbReference>
<dbReference type="InterPro" id="IPR014710">
    <property type="entry name" value="RmlC-like_jellyroll"/>
</dbReference>
<accession>A0ABU9BM53</accession>
<sequence length="222" mass="24293">MALPAPNRATDDLLAELADKAPGVAALARRGEVRRYRKGMLLIQEGDQGDTLYIVLQGRLRAFSVGENGREITYGTYGAGEFIGEMSLDGGPRSASVETLEATVCAVVTRTTLEQHLLAEPAFAFELLSKVIRRARAATLSAKQLALNDVYGRLKLLLEGSAMPQPDGSFWIAERLTHQQMAHYLGSSREMVSRLMKDLQDGGHVAAEGKGLRLKARLPMRW</sequence>
<dbReference type="Proteomes" id="UP001371218">
    <property type="component" value="Unassembled WGS sequence"/>
</dbReference>
<dbReference type="PROSITE" id="PS51063">
    <property type="entry name" value="HTH_CRP_2"/>
    <property type="match status" value="1"/>
</dbReference>
<gene>
    <name evidence="6" type="ORF">AACH06_08860</name>
</gene>
<evidence type="ECO:0000256" key="2">
    <source>
        <dbReference type="ARBA" id="ARBA00023125"/>
    </source>
</evidence>
<dbReference type="InterPro" id="IPR018490">
    <property type="entry name" value="cNMP-bd_dom_sf"/>
</dbReference>
<dbReference type="Pfam" id="PF00027">
    <property type="entry name" value="cNMP_binding"/>
    <property type="match status" value="1"/>
</dbReference>
<keyword evidence="1" id="KW-0805">Transcription regulation</keyword>
<dbReference type="RefSeq" id="WP_341425290.1">
    <property type="nucleotide sequence ID" value="NZ_JBBUTG010000004.1"/>
</dbReference>
<dbReference type="PROSITE" id="PS00888">
    <property type="entry name" value="CNMP_BINDING_1"/>
    <property type="match status" value="1"/>
</dbReference>
<dbReference type="InterPro" id="IPR036390">
    <property type="entry name" value="WH_DNA-bd_sf"/>
</dbReference>
<dbReference type="SMART" id="SM00100">
    <property type="entry name" value="cNMP"/>
    <property type="match status" value="1"/>
</dbReference>
<dbReference type="InterPro" id="IPR018335">
    <property type="entry name" value="Tscrpt_reg_HTH_Crp-type_CS"/>
</dbReference>
<dbReference type="CDD" id="cd00038">
    <property type="entry name" value="CAP_ED"/>
    <property type="match status" value="1"/>
</dbReference>
<dbReference type="InterPro" id="IPR018488">
    <property type="entry name" value="cNMP-bd_CS"/>
</dbReference>
<dbReference type="PANTHER" id="PTHR24567:SF68">
    <property type="entry name" value="DNA-BINDING TRANSCRIPTIONAL DUAL REGULATOR CRP"/>
    <property type="match status" value="1"/>
</dbReference>
<keyword evidence="7" id="KW-1185">Reference proteome</keyword>
<dbReference type="PROSITE" id="PS00042">
    <property type="entry name" value="HTH_CRP_1"/>
    <property type="match status" value="1"/>
</dbReference>
<protein>
    <submittedName>
        <fullName evidence="6">Crp/Fnr family transcriptional regulator</fullName>
    </submittedName>
</protein>
<feature type="domain" description="Cyclic nucleotide-binding" evidence="4">
    <location>
        <begin position="34"/>
        <end position="134"/>
    </location>
</feature>
<comment type="caution">
    <text evidence="6">The sequence shown here is derived from an EMBL/GenBank/DDBJ whole genome shotgun (WGS) entry which is preliminary data.</text>
</comment>
<keyword evidence="3" id="KW-0804">Transcription</keyword>
<evidence type="ECO:0000259" key="5">
    <source>
        <dbReference type="PROSITE" id="PS51063"/>
    </source>
</evidence>
<evidence type="ECO:0000256" key="3">
    <source>
        <dbReference type="ARBA" id="ARBA00023163"/>
    </source>
</evidence>
<keyword evidence="2" id="KW-0238">DNA-binding</keyword>
<evidence type="ECO:0000313" key="6">
    <source>
        <dbReference type="EMBL" id="MEK8030921.1"/>
    </source>
</evidence>
<reference evidence="6 7" key="1">
    <citation type="submission" date="2024-04" db="EMBL/GenBank/DDBJ databases">
        <title>Novel species of the genus Ideonella isolated from streams.</title>
        <authorList>
            <person name="Lu H."/>
        </authorList>
    </citation>
    <scope>NUCLEOTIDE SEQUENCE [LARGE SCALE GENOMIC DNA]</scope>
    <source>
        <strain evidence="6 7">DXS29W</strain>
    </source>
</reference>
<dbReference type="InterPro" id="IPR050397">
    <property type="entry name" value="Env_Response_Regulators"/>
</dbReference>
<feature type="domain" description="HTH crp-type" evidence="5">
    <location>
        <begin position="144"/>
        <end position="218"/>
    </location>
</feature>
<dbReference type="EMBL" id="JBBUTG010000004">
    <property type="protein sequence ID" value="MEK8030921.1"/>
    <property type="molecule type" value="Genomic_DNA"/>
</dbReference>
<dbReference type="PROSITE" id="PS50042">
    <property type="entry name" value="CNMP_BINDING_3"/>
    <property type="match status" value="1"/>
</dbReference>
<evidence type="ECO:0000313" key="7">
    <source>
        <dbReference type="Proteomes" id="UP001371218"/>
    </source>
</evidence>
<evidence type="ECO:0000256" key="1">
    <source>
        <dbReference type="ARBA" id="ARBA00023015"/>
    </source>
</evidence>